<organism evidence="8 9">
    <name type="scientific">Sporothrix eucalyptigena</name>
    <dbReference type="NCBI Taxonomy" id="1812306"/>
    <lineage>
        <taxon>Eukaryota</taxon>
        <taxon>Fungi</taxon>
        <taxon>Dikarya</taxon>
        <taxon>Ascomycota</taxon>
        <taxon>Pezizomycotina</taxon>
        <taxon>Sordariomycetes</taxon>
        <taxon>Sordariomycetidae</taxon>
        <taxon>Ophiostomatales</taxon>
        <taxon>Ophiostomataceae</taxon>
        <taxon>Sporothrix</taxon>
    </lineage>
</organism>
<evidence type="ECO:0000256" key="1">
    <source>
        <dbReference type="ARBA" id="ARBA00022723"/>
    </source>
</evidence>
<evidence type="ECO:0000256" key="2">
    <source>
        <dbReference type="ARBA" id="ARBA00023015"/>
    </source>
</evidence>
<feature type="compositionally biased region" description="Basic and acidic residues" evidence="6">
    <location>
        <begin position="97"/>
        <end position="106"/>
    </location>
</feature>
<dbReference type="Gene3D" id="4.10.240.10">
    <property type="entry name" value="Zn(2)-C6 fungal-type DNA-binding domain"/>
    <property type="match status" value="1"/>
</dbReference>
<protein>
    <recommendedName>
        <fullName evidence="7">Zn(2)-C6 fungal-type domain-containing protein</fullName>
    </recommendedName>
</protein>
<dbReference type="Pfam" id="PF04082">
    <property type="entry name" value="Fungal_trans"/>
    <property type="match status" value="1"/>
</dbReference>
<keyword evidence="4" id="KW-0804">Transcription</keyword>
<name>A0ABP0C9Z7_9PEZI</name>
<dbReference type="InterPro" id="IPR036864">
    <property type="entry name" value="Zn2-C6_fun-type_DNA-bd_sf"/>
</dbReference>
<keyword evidence="5" id="KW-0539">Nucleus</keyword>
<dbReference type="CDD" id="cd00067">
    <property type="entry name" value="GAL4"/>
    <property type="match status" value="1"/>
</dbReference>
<reference evidence="8 9" key="1">
    <citation type="submission" date="2024-01" db="EMBL/GenBank/DDBJ databases">
        <authorList>
            <person name="Allen C."/>
            <person name="Tagirdzhanova G."/>
        </authorList>
    </citation>
    <scope>NUCLEOTIDE SEQUENCE [LARGE SCALE GENOMIC DNA]</scope>
</reference>
<dbReference type="Pfam" id="PF00172">
    <property type="entry name" value="Zn_clus"/>
    <property type="match status" value="1"/>
</dbReference>
<evidence type="ECO:0000256" key="5">
    <source>
        <dbReference type="ARBA" id="ARBA00023242"/>
    </source>
</evidence>
<dbReference type="PROSITE" id="PS50048">
    <property type="entry name" value="ZN2_CY6_FUNGAL_2"/>
    <property type="match status" value="1"/>
</dbReference>
<feature type="region of interest" description="Disordered" evidence="6">
    <location>
        <begin position="204"/>
        <end position="231"/>
    </location>
</feature>
<dbReference type="InterPro" id="IPR051127">
    <property type="entry name" value="Fungal_SecMet_Regulators"/>
</dbReference>
<evidence type="ECO:0000256" key="4">
    <source>
        <dbReference type="ARBA" id="ARBA00023163"/>
    </source>
</evidence>
<dbReference type="SUPFAM" id="SSF57701">
    <property type="entry name" value="Zn2/Cys6 DNA-binding domain"/>
    <property type="match status" value="1"/>
</dbReference>
<dbReference type="SMART" id="SM00906">
    <property type="entry name" value="Fungal_trans"/>
    <property type="match status" value="1"/>
</dbReference>
<dbReference type="EMBL" id="CAWUHD010000076">
    <property type="protein sequence ID" value="CAK7228006.1"/>
    <property type="molecule type" value="Genomic_DNA"/>
</dbReference>
<dbReference type="CDD" id="cd12148">
    <property type="entry name" value="fungal_TF_MHR"/>
    <property type="match status" value="1"/>
</dbReference>
<comment type="caution">
    <text evidence="8">The sequence shown here is derived from an EMBL/GenBank/DDBJ whole genome shotgun (WGS) entry which is preliminary data.</text>
</comment>
<keyword evidence="9" id="KW-1185">Reference proteome</keyword>
<feature type="region of interest" description="Disordered" evidence="6">
    <location>
        <begin position="97"/>
        <end position="146"/>
    </location>
</feature>
<keyword evidence="3" id="KW-0238">DNA-binding</keyword>
<dbReference type="InterPro" id="IPR001138">
    <property type="entry name" value="Zn2Cys6_DnaBD"/>
</dbReference>
<evidence type="ECO:0000256" key="6">
    <source>
        <dbReference type="SAM" id="MobiDB-lite"/>
    </source>
</evidence>
<proteinExistence type="predicted"/>
<dbReference type="InterPro" id="IPR007219">
    <property type="entry name" value="XnlR_reg_dom"/>
</dbReference>
<keyword evidence="1" id="KW-0479">Metal-binding</keyword>
<sequence>MPPTPESVLVPESVAAADSSVQRQKRRRIAVACSECRLKKSRCDGGRPQCSLCIAHGIPCAYAQAASPSGVLTSSKTVFDRIESRLAQLESEVSVLKRADKARDGPVDDELNDPPGAHPQRHGLNPPHDDYAGASPDTTDGIGSMEFTDVPNSGYFGPSSNIQFMRNMRSALAVVLSDIPPQMVSGSLAASDLSERARSQYMLQASRPQSPVRHERPAWPRAGPSTRLVRSLPSDSEAQPLLCRYFSDTGLLFPYIHEVSFYKDYNEFKAARFRQARRSWVGLLYAILAMATTTSVKTDTSVDRRAADADVFFTRAEELCLSDTLNGAGVETVQALLLISQFLQGTKRSVQTWSIHGLAVKSALQLGLHSEEFSKRLSPLDQEIRKRTWYGCVLLDRTLSMTFGRPASIPDYYVKVSLPRHLVCPAPNGNPTPWSSSESSTLFFNASITLYKIMGRVLSLLYGSNLGGMPNPVAVDLISAILDMEHELLDWQRSLPASICLLDHEELLHLDAHPDNRLRMILTLRYHNLRILVHRPLLDYYLVRVAMRTAPPPGSSGSPIPMEPIPQASLRSFALLSSSAECVIKM</sequence>
<evidence type="ECO:0000256" key="3">
    <source>
        <dbReference type="ARBA" id="ARBA00023125"/>
    </source>
</evidence>
<evidence type="ECO:0000313" key="9">
    <source>
        <dbReference type="Proteomes" id="UP001642482"/>
    </source>
</evidence>
<accession>A0ABP0C9Z7</accession>
<evidence type="ECO:0000313" key="8">
    <source>
        <dbReference type="EMBL" id="CAK7228006.1"/>
    </source>
</evidence>
<dbReference type="PANTHER" id="PTHR47424">
    <property type="entry name" value="REGULATORY PROTEIN GAL4"/>
    <property type="match status" value="1"/>
</dbReference>
<evidence type="ECO:0000259" key="7">
    <source>
        <dbReference type="PROSITE" id="PS50048"/>
    </source>
</evidence>
<dbReference type="PROSITE" id="PS00463">
    <property type="entry name" value="ZN2_CY6_FUNGAL_1"/>
    <property type="match status" value="1"/>
</dbReference>
<feature type="domain" description="Zn(2)-C6 fungal-type" evidence="7">
    <location>
        <begin position="32"/>
        <end position="62"/>
    </location>
</feature>
<gene>
    <name evidence="8" type="ORF">SEUCBS140593_006768</name>
</gene>
<dbReference type="PANTHER" id="PTHR47424:SF3">
    <property type="entry name" value="REGULATORY PROTEIN GAL4"/>
    <property type="match status" value="1"/>
</dbReference>
<keyword evidence="2" id="KW-0805">Transcription regulation</keyword>
<dbReference type="Proteomes" id="UP001642482">
    <property type="component" value="Unassembled WGS sequence"/>
</dbReference>
<dbReference type="SMART" id="SM00066">
    <property type="entry name" value="GAL4"/>
    <property type="match status" value="1"/>
</dbReference>